<proteinExistence type="predicted"/>
<evidence type="ECO:0000256" key="2">
    <source>
        <dbReference type="ARBA" id="ARBA00023242"/>
    </source>
</evidence>
<dbReference type="InterPro" id="IPR021858">
    <property type="entry name" value="Fun_TF"/>
</dbReference>
<dbReference type="Pfam" id="PF11951">
    <property type="entry name" value="Fungal_trans_2"/>
    <property type="match status" value="1"/>
</dbReference>
<organism evidence="3 4">
    <name type="scientific">Scheffersomyces stipitis (strain ATCC 58785 / CBS 6054 / NBRC 10063 / NRRL Y-11545)</name>
    <name type="common">Yeast</name>
    <name type="synonym">Pichia stipitis</name>
    <dbReference type="NCBI Taxonomy" id="322104"/>
    <lineage>
        <taxon>Eukaryota</taxon>
        <taxon>Fungi</taxon>
        <taxon>Dikarya</taxon>
        <taxon>Ascomycota</taxon>
        <taxon>Saccharomycotina</taxon>
        <taxon>Pichiomycetes</taxon>
        <taxon>Debaryomycetaceae</taxon>
        <taxon>Scheffersomyces</taxon>
    </lineage>
</organism>
<dbReference type="eggNOG" id="ENOG502S484">
    <property type="taxonomic scope" value="Eukaryota"/>
</dbReference>
<reference evidence="3 4" key="1">
    <citation type="journal article" date="2007" name="Nat. Biotechnol.">
        <title>Genome sequence of the lignocellulose-bioconverting and xylose-fermenting yeast Pichia stipitis.</title>
        <authorList>
            <person name="Jeffries T.W."/>
            <person name="Grigoriev I.V."/>
            <person name="Grimwood J."/>
            <person name="Laplaza J.M."/>
            <person name="Aerts A."/>
            <person name="Salamov A."/>
            <person name="Schmutz J."/>
            <person name="Lindquist E."/>
            <person name="Dehal P."/>
            <person name="Shapiro H."/>
            <person name="Jin Y.S."/>
            <person name="Passoth V."/>
            <person name="Richardson P.M."/>
        </authorList>
    </citation>
    <scope>NUCLEOTIDE SEQUENCE [LARGE SCALE GENOMIC DNA]</scope>
    <source>
        <strain evidence="4">ATCC 58785 / CBS 6054 / NBRC 10063 / NRRL Y-11545</strain>
    </source>
</reference>
<dbReference type="PANTHER" id="PTHR37534:SF46">
    <property type="entry name" value="ZN(II)2CYS6 TRANSCRIPTION FACTOR (EUROFUNG)"/>
    <property type="match status" value="1"/>
</dbReference>
<dbReference type="PANTHER" id="PTHR37534">
    <property type="entry name" value="TRANSCRIPTIONAL ACTIVATOR PROTEIN UGA3"/>
    <property type="match status" value="1"/>
</dbReference>
<dbReference type="Proteomes" id="UP000002258">
    <property type="component" value="Chromosome 2"/>
</dbReference>
<evidence type="ECO:0000313" key="4">
    <source>
        <dbReference type="Proteomes" id="UP000002258"/>
    </source>
</evidence>
<dbReference type="InParanoid" id="A3LNT3"/>
<dbReference type="GO" id="GO:0005634">
    <property type="term" value="C:nucleus"/>
    <property type="evidence" value="ECO:0007669"/>
    <property type="project" value="UniProtKB-SubCell"/>
</dbReference>
<name>A3LNT3_PICST</name>
<keyword evidence="4" id="KW-1185">Reference proteome</keyword>
<dbReference type="OrthoDB" id="3598904at2759"/>
<protein>
    <submittedName>
        <fullName evidence="3">Uncharacterized protein</fullName>
    </submittedName>
</protein>
<comment type="subcellular location">
    <subcellularLocation>
        <location evidence="1">Nucleus</location>
    </subcellularLocation>
</comment>
<dbReference type="RefSeq" id="XP_001382945.2">
    <property type="nucleotide sequence ID" value="XM_001382908.1"/>
</dbReference>
<dbReference type="OMA" id="KWMNNPV"/>
<dbReference type="EMBL" id="CP000496">
    <property type="protein sequence ID" value="ABN64916.2"/>
    <property type="molecule type" value="Genomic_DNA"/>
</dbReference>
<accession>A3LNT3</accession>
<sequence length="434" mass="49656">MPSISLPHAHPLLSPEHVWVQLASQSEILTDIYLCCGASYLAYLHGLNDQDAANWAEQYTQLAETKYSQAVSSLSRAVATKSIDLDSDWLFAACLALCLRDRSFGLNGSRCAQHLIFVYNLIKRRDLKKRETIKEENPFSKDETVTLATKVTPNERSFMDSFVFNYSAALLSCSTKDLVTLPSPFEFFEPVRQWLQYPIYRNVDVKWMNNPVLGSALDSFEVISKLSWLLRLHFNHEDDEVDTEKLLEFHINDEQFWKLVLPLRDDIETIEKKNEATKEDLNRLKIKNIKSYKALRSNLAVSIMTINACKILIEKLINPTIPSFLAIIQTSTNRILEELDEHIPLENHSSCLITLSLFIAGVSTTTNHQRAVLSRKLIEISNVLASNVGKNILKVLNFGWEKEYVDKHTFNLGDKGYKCFDLIFDRPSIESITF</sequence>
<evidence type="ECO:0000256" key="1">
    <source>
        <dbReference type="ARBA" id="ARBA00004123"/>
    </source>
</evidence>
<keyword evidence="2" id="KW-0539">Nucleus</keyword>
<dbReference type="HOGENOM" id="CLU_028918_0_0_1"/>
<dbReference type="GeneID" id="4837426"/>
<dbReference type="KEGG" id="pic:PICST_34967"/>
<evidence type="ECO:0000313" key="3">
    <source>
        <dbReference type="EMBL" id="ABN64916.2"/>
    </source>
</evidence>
<gene>
    <name evidence="3" type="ORF">PICST_34967</name>
</gene>
<dbReference type="AlphaFoldDB" id="A3LNT3"/>
<dbReference type="STRING" id="322104.A3LNT3"/>